<dbReference type="RefSeq" id="WP_093089261.1">
    <property type="nucleotide sequence ID" value="NZ_FNBE01000020.1"/>
</dbReference>
<evidence type="ECO:0000256" key="2">
    <source>
        <dbReference type="ARBA" id="ARBA00022448"/>
    </source>
</evidence>
<feature type="transmembrane region" description="Helical" evidence="7">
    <location>
        <begin position="121"/>
        <end position="139"/>
    </location>
</feature>
<sequence>MSEAVRDAPATEDLTPHPRRHAVFVVVGVALLMFSLDQTSVATALTTLGADLDADLAWTGWTLTACAVGQVLALPLGGRLGDQFGKRKVFLVAVAAFVLLSALSATSTSIAQLIVCRFAQGVAGGVILPATSGLVAFHYGRERDRALALFTSVFPMGSIAGPVLGGLILTTWSWHGIFLVNVPIGILLVVAGALLIGEPPRRRPEKVDAGGIALLLGTLVSGMVAITLVGSTTGGGLAPVLVAVCGVLAVVSGWAFLRHARVHPDPVIPLRLLRGGGLGIMNSTNVLFGAALVGFGALLPVYAQTRYALLPLAAGVLLTARAVGTIASSGIAVALLRRLGHRPLVLTGFGLIISGLLVVAVPPAGTSPAVWLTVGAVLCGLGMGLAGPAANNAGMHLVSDEVTAVSGLRIMFRQMGGIASVSVITAVLSASAEPGRAGGVAFAVLAGLLAAAAVGMSRIPNHRGRW</sequence>
<evidence type="ECO:0000259" key="8">
    <source>
        <dbReference type="PROSITE" id="PS50850"/>
    </source>
</evidence>
<dbReference type="InterPro" id="IPR020846">
    <property type="entry name" value="MFS_dom"/>
</dbReference>
<gene>
    <name evidence="9" type="ORF">SAMN05216377_120117</name>
</gene>
<evidence type="ECO:0000313" key="9">
    <source>
        <dbReference type="EMBL" id="SDH23057.1"/>
    </source>
</evidence>
<evidence type="ECO:0000256" key="1">
    <source>
        <dbReference type="ARBA" id="ARBA00004651"/>
    </source>
</evidence>
<dbReference type="STRING" id="366584.SAMN05216377_120117"/>
<evidence type="ECO:0000313" key="10">
    <source>
        <dbReference type="Proteomes" id="UP000198967"/>
    </source>
</evidence>
<dbReference type="Pfam" id="PF07690">
    <property type="entry name" value="MFS_1"/>
    <property type="match status" value="1"/>
</dbReference>
<dbReference type="PRINTS" id="PR00173">
    <property type="entry name" value="EDTRNSPORT"/>
</dbReference>
<name>A0A1G8AQ53_PSEOR</name>
<feature type="transmembrane region" description="Helical" evidence="7">
    <location>
        <begin position="236"/>
        <end position="257"/>
    </location>
</feature>
<evidence type="ECO:0000256" key="7">
    <source>
        <dbReference type="SAM" id="Phobius"/>
    </source>
</evidence>
<feature type="transmembrane region" description="Helical" evidence="7">
    <location>
        <begin position="309"/>
        <end position="336"/>
    </location>
</feature>
<feature type="transmembrane region" description="Helical" evidence="7">
    <location>
        <begin position="278"/>
        <end position="303"/>
    </location>
</feature>
<comment type="subcellular location">
    <subcellularLocation>
        <location evidence="1">Cell membrane</location>
        <topology evidence="1">Multi-pass membrane protein</topology>
    </subcellularLocation>
</comment>
<feature type="transmembrane region" description="Helical" evidence="7">
    <location>
        <begin position="209"/>
        <end position="230"/>
    </location>
</feature>
<feature type="transmembrane region" description="Helical" evidence="7">
    <location>
        <begin position="146"/>
        <end position="168"/>
    </location>
</feature>
<keyword evidence="2" id="KW-0813">Transport</keyword>
<dbReference type="InterPro" id="IPR036259">
    <property type="entry name" value="MFS_trans_sf"/>
</dbReference>
<dbReference type="Gene3D" id="1.20.1720.10">
    <property type="entry name" value="Multidrug resistance protein D"/>
    <property type="match status" value="1"/>
</dbReference>
<feature type="transmembrane region" description="Helical" evidence="7">
    <location>
        <begin position="410"/>
        <end position="431"/>
    </location>
</feature>
<feature type="transmembrane region" description="Helical" evidence="7">
    <location>
        <begin position="174"/>
        <end position="197"/>
    </location>
</feature>
<protein>
    <submittedName>
        <fullName evidence="9">Drug resistance transporter, EmrB/QacA subfamily</fullName>
    </submittedName>
</protein>
<dbReference type="SUPFAM" id="SSF103473">
    <property type="entry name" value="MFS general substrate transporter"/>
    <property type="match status" value="1"/>
</dbReference>
<accession>A0A1G8AQ53</accession>
<dbReference type="EMBL" id="FNBE01000020">
    <property type="protein sequence ID" value="SDH23057.1"/>
    <property type="molecule type" value="Genomic_DNA"/>
</dbReference>
<dbReference type="Gene3D" id="1.20.1250.20">
    <property type="entry name" value="MFS general substrate transporter like domains"/>
    <property type="match status" value="1"/>
</dbReference>
<dbReference type="Proteomes" id="UP000198967">
    <property type="component" value="Unassembled WGS sequence"/>
</dbReference>
<feature type="transmembrane region" description="Helical" evidence="7">
    <location>
        <begin position="89"/>
        <end position="115"/>
    </location>
</feature>
<keyword evidence="6 7" id="KW-0472">Membrane</keyword>
<keyword evidence="10" id="KW-1185">Reference proteome</keyword>
<organism evidence="9 10">
    <name type="scientific">Pseudonocardia oroxyli</name>
    <dbReference type="NCBI Taxonomy" id="366584"/>
    <lineage>
        <taxon>Bacteria</taxon>
        <taxon>Bacillati</taxon>
        <taxon>Actinomycetota</taxon>
        <taxon>Actinomycetes</taxon>
        <taxon>Pseudonocardiales</taxon>
        <taxon>Pseudonocardiaceae</taxon>
        <taxon>Pseudonocardia</taxon>
    </lineage>
</organism>
<feature type="transmembrane region" description="Helical" evidence="7">
    <location>
        <begin position="437"/>
        <end position="456"/>
    </location>
</feature>
<dbReference type="GO" id="GO:0005886">
    <property type="term" value="C:plasma membrane"/>
    <property type="evidence" value="ECO:0007669"/>
    <property type="project" value="UniProtKB-SubCell"/>
</dbReference>
<reference evidence="9 10" key="1">
    <citation type="submission" date="2016-10" db="EMBL/GenBank/DDBJ databases">
        <authorList>
            <person name="de Groot N.N."/>
        </authorList>
    </citation>
    <scope>NUCLEOTIDE SEQUENCE [LARGE SCALE GENOMIC DNA]</scope>
    <source>
        <strain evidence="9 10">CGMCC 4.3143</strain>
    </source>
</reference>
<feature type="transmembrane region" description="Helical" evidence="7">
    <location>
        <begin position="56"/>
        <end position="77"/>
    </location>
</feature>
<dbReference type="AlphaFoldDB" id="A0A1G8AQ53"/>
<keyword evidence="5 7" id="KW-1133">Transmembrane helix</keyword>
<evidence type="ECO:0000256" key="3">
    <source>
        <dbReference type="ARBA" id="ARBA00022475"/>
    </source>
</evidence>
<dbReference type="InterPro" id="IPR011701">
    <property type="entry name" value="MFS"/>
</dbReference>
<keyword evidence="4 7" id="KW-0812">Transmembrane</keyword>
<evidence type="ECO:0000256" key="6">
    <source>
        <dbReference type="ARBA" id="ARBA00023136"/>
    </source>
</evidence>
<dbReference type="CDD" id="cd17321">
    <property type="entry name" value="MFS_MMR_MDR_like"/>
    <property type="match status" value="1"/>
</dbReference>
<proteinExistence type="predicted"/>
<dbReference type="PANTHER" id="PTHR42718:SF46">
    <property type="entry name" value="BLR6921 PROTEIN"/>
    <property type="match status" value="1"/>
</dbReference>
<feature type="transmembrane region" description="Helical" evidence="7">
    <location>
        <begin position="343"/>
        <end position="363"/>
    </location>
</feature>
<dbReference type="PROSITE" id="PS50850">
    <property type="entry name" value="MFS"/>
    <property type="match status" value="1"/>
</dbReference>
<evidence type="ECO:0000256" key="4">
    <source>
        <dbReference type="ARBA" id="ARBA00022692"/>
    </source>
</evidence>
<feature type="domain" description="Major facilitator superfamily (MFS) profile" evidence="8">
    <location>
        <begin position="23"/>
        <end position="464"/>
    </location>
</feature>
<evidence type="ECO:0000256" key="5">
    <source>
        <dbReference type="ARBA" id="ARBA00022989"/>
    </source>
</evidence>
<feature type="transmembrane region" description="Helical" evidence="7">
    <location>
        <begin position="369"/>
        <end position="390"/>
    </location>
</feature>
<dbReference type="OrthoDB" id="9807274at2"/>
<keyword evidence="3" id="KW-1003">Cell membrane</keyword>
<dbReference type="GO" id="GO:0022857">
    <property type="term" value="F:transmembrane transporter activity"/>
    <property type="evidence" value="ECO:0007669"/>
    <property type="project" value="InterPro"/>
</dbReference>
<feature type="transmembrane region" description="Helical" evidence="7">
    <location>
        <begin position="21"/>
        <end position="36"/>
    </location>
</feature>
<dbReference type="PANTHER" id="PTHR42718">
    <property type="entry name" value="MAJOR FACILITATOR SUPERFAMILY MULTIDRUG TRANSPORTER MFSC"/>
    <property type="match status" value="1"/>
</dbReference>